<dbReference type="EMBL" id="CP049871">
    <property type="protein sequence ID" value="QIL02183.1"/>
    <property type="molecule type" value="Genomic_DNA"/>
</dbReference>
<keyword evidence="1" id="KW-0812">Transmembrane</keyword>
<protein>
    <submittedName>
        <fullName evidence="3">J domain-containing protein</fullName>
    </submittedName>
</protein>
<name>A0A6G7ZMM0_9SPHN</name>
<keyword evidence="1" id="KW-0472">Membrane</keyword>
<gene>
    <name evidence="3" type="ORF">G7078_04875</name>
</gene>
<dbReference type="PROSITE" id="PS50076">
    <property type="entry name" value="DNAJ_2"/>
    <property type="match status" value="1"/>
</dbReference>
<dbReference type="InterPro" id="IPR036869">
    <property type="entry name" value="J_dom_sf"/>
</dbReference>
<dbReference type="Pfam" id="PF00226">
    <property type="entry name" value="DnaJ"/>
    <property type="match status" value="1"/>
</dbReference>
<feature type="domain" description="J" evidence="2">
    <location>
        <begin position="7"/>
        <end position="73"/>
    </location>
</feature>
<dbReference type="Gene3D" id="1.10.287.110">
    <property type="entry name" value="DnaJ domain"/>
    <property type="match status" value="1"/>
</dbReference>
<dbReference type="CDD" id="cd06257">
    <property type="entry name" value="DnaJ"/>
    <property type="match status" value="1"/>
</dbReference>
<reference evidence="3 4" key="1">
    <citation type="submission" date="2020-03" db="EMBL/GenBank/DDBJ databases">
        <title>Sphingomonas sp. nov., isolated from fish.</title>
        <authorList>
            <person name="Hyun D.-W."/>
            <person name="Bae J.-W."/>
        </authorList>
    </citation>
    <scope>NUCLEOTIDE SEQUENCE [LARGE SCALE GENOMIC DNA]</scope>
    <source>
        <strain evidence="3 4">HDW15C</strain>
    </source>
</reference>
<feature type="transmembrane region" description="Helical" evidence="1">
    <location>
        <begin position="79"/>
        <end position="99"/>
    </location>
</feature>
<evidence type="ECO:0000259" key="2">
    <source>
        <dbReference type="PROSITE" id="PS50076"/>
    </source>
</evidence>
<sequence length="261" mass="28319">MNGSLEAAYAMLGLRPGANRDAVEREYRRLIKEYHPDHAGGDGERAAEINRAYALIRKTPAHPPPVATYPQHSLQRRKLTGLSPFLGLALLIAAVLVGWNVAGNDEVSWTALGASFDGSAANETFINAQPRPGLDEPLATRLIDLAVADAIRLHEAAEPRSMAANSAECLRALRADPSATRFDSCAAFDEAISILETGRAGFQRGPFNAASVSARQVAAGRLLSTDTFAVDSRLQQMRSRVQMTLFPRIPDPPRTEHRKEV</sequence>
<dbReference type="SMART" id="SM00271">
    <property type="entry name" value="DnaJ"/>
    <property type="match status" value="1"/>
</dbReference>
<dbReference type="AlphaFoldDB" id="A0A6G7ZMM0"/>
<dbReference type="KEGG" id="ssin:G7078_04875"/>
<proteinExistence type="predicted"/>
<evidence type="ECO:0000256" key="1">
    <source>
        <dbReference type="SAM" id="Phobius"/>
    </source>
</evidence>
<dbReference type="RefSeq" id="WP_166093569.1">
    <property type="nucleotide sequence ID" value="NZ_CP049871.1"/>
</dbReference>
<evidence type="ECO:0000313" key="3">
    <source>
        <dbReference type="EMBL" id="QIL02183.1"/>
    </source>
</evidence>
<accession>A0A6G7ZMM0</accession>
<keyword evidence="4" id="KW-1185">Reference proteome</keyword>
<keyword evidence="1" id="KW-1133">Transmembrane helix</keyword>
<evidence type="ECO:0000313" key="4">
    <source>
        <dbReference type="Proteomes" id="UP000502502"/>
    </source>
</evidence>
<dbReference type="Proteomes" id="UP000502502">
    <property type="component" value="Chromosome"/>
</dbReference>
<dbReference type="SUPFAM" id="SSF46565">
    <property type="entry name" value="Chaperone J-domain"/>
    <property type="match status" value="1"/>
</dbReference>
<organism evidence="3 4">
    <name type="scientific">Sphingomonas sinipercae</name>
    <dbReference type="NCBI Taxonomy" id="2714944"/>
    <lineage>
        <taxon>Bacteria</taxon>
        <taxon>Pseudomonadati</taxon>
        <taxon>Pseudomonadota</taxon>
        <taxon>Alphaproteobacteria</taxon>
        <taxon>Sphingomonadales</taxon>
        <taxon>Sphingomonadaceae</taxon>
        <taxon>Sphingomonas</taxon>
    </lineage>
</organism>
<dbReference type="InterPro" id="IPR001623">
    <property type="entry name" value="DnaJ_domain"/>
</dbReference>